<organism evidence="2 3">
    <name type="scientific">Comamonas flocculans</name>
    <dbReference type="NCBI Taxonomy" id="2597701"/>
    <lineage>
        <taxon>Bacteria</taxon>
        <taxon>Pseudomonadati</taxon>
        <taxon>Pseudomonadota</taxon>
        <taxon>Betaproteobacteria</taxon>
        <taxon>Burkholderiales</taxon>
        <taxon>Comamonadaceae</taxon>
        <taxon>Comamonas</taxon>
    </lineage>
</organism>
<evidence type="ECO:0000313" key="3">
    <source>
        <dbReference type="Proteomes" id="UP000321199"/>
    </source>
</evidence>
<dbReference type="Proteomes" id="UP000321199">
    <property type="component" value="Chromosome"/>
</dbReference>
<dbReference type="OrthoDB" id="8001925at2"/>
<evidence type="ECO:0000256" key="1">
    <source>
        <dbReference type="SAM" id="SignalP"/>
    </source>
</evidence>
<evidence type="ECO:0000313" key="2">
    <source>
        <dbReference type="EMBL" id="QEA12917.1"/>
    </source>
</evidence>
<dbReference type="AlphaFoldDB" id="A0A5B8RYL4"/>
<dbReference type="Pfam" id="PF07769">
    <property type="entry name" value="PsiF_repeat"/>
    <property type="match status" value="2"/>
</dbReference>
<name>A0A5B8RYL4_9BURK</name>
<protein>
    <submittedName>
        <fullName evidence="2">Phosphate starvation-inducible protein PsiF</fullName>
    </submittedName>
</protein>
<dbReference type="RefSeq" id="WP_146912510.1">
    <property type="nucleotide sequence ID" value="NZ_CP042344.1"/>
</dbReference>
<feature type="chain" id="PRO_5023135235" evidence="1">
    <location>
        <begin position="22"/>
        <end position="109"/>
    </location>
</feature>
<reference evidence="2 3" key="1">
    <citation type="submission" date="2019-07" db="EMBL/GenBank/DDBJ databases">
        <title>Complete genome sequence of Comamonas sp. NLF 7-7 isolated from livestock.</title>
        <authorList>
            <person name="Kim D.H."/>
            <person name="Kim J.G."/>
        </authorList>
    </citation>
    <scope>NUCLEOTIDE SEQUENCE [LARGE SCALE GENOMIC DNA]</scope>
    <source>
        <strain evidence="2 3">NLF 7-7</strain>
    </source>
</reference>
<dbReference type="InterPro" id="IPR011690">
    <property type="entry name" value="P_starv_induced_PsiF"/>
</dbReference>
<keyword evidence="3" id="KW-1185">Reference proteome</keyword>
<dbReference type="EMBL" id="CP042344">
    <property type="protein sequence ID" value="QEA12917.1"/>
    <property type="molecule type" value="Genomic_DNA"/>
</dbReference>
<keyword evidence="1" id="KW-0732">Signal</keyword>
<feature type="signal peptide" evidence="1">
    <location>
        <begin position="1"/>
        <end position="21"/>
    </location>
</feature>
<proteinExistence type="predicted"/>
<gene>
    <name evidence="2" type="ORF">FOZ74_07680</name>
</gene>
<accession>A0A5B8RYL4</accession>
<dbReference type="KEGG" id="cof:FOZ74_07680"/>
<sequence length="109" mass="11569">MKKWLAMLAAASCVLSFAVQAADAPAKKAPTAQQQKMTTCNAEAKTKALKGDERKAFMKECLSKKKEAPAAAAGTQQDKMKSCNAEAKTKALKGDERKAFMKGCLAKAA</sequence>